<keyword evidence="1" id="KW-1133">Transmembrane helix</keyword>
<dbReference type="PANTHER" id="PTHR42941:SF1">
    <property type="entry name" value="SLL1037 PROTEIN"/>
    <property type="match status" value="1"/>
</dbReference>
<name>A0ABZ0IE57_9GAMM</name>
<dbReference type="PANTHER" id="PTHR42941">
    <property type="entry name" value="SLL1037 PROTEIN"/>
    <property type="match status" value="1"/>
</dbReference>
<evidence type="ECO:0000256" key="1">
    <source>
        <dbReference type="SAM" id="Phobius"/>
    </source>
</evidence>
<evidence type="ECO:0000313" key="3">
    <source>
        <dbReference type="Proteomes" id="UP001626549"/>
    </source>
</evidence>
<keyword evidence="1" id="KW-0472">Membrane</keyword>
<accession>A0ABZ0IE57</accession>
<dbReference type="Pfam" id="PF16868">
    <property type="entry name" value="NMT1_3"/>
    <property type="match status" value="1"/>
</dbReference>
<dbReference type="Gene3D" id="3.40.190.10">
    <property type="entry name" value="Periplasmic binding protein-like II"/>
    <property type="match status" value="2"/>
</dbReference>
<keyword evidence="3" id="KW-1185">Reference proteome</keyword>
<organism evidence="2 3">
    <name type="scientific">Congregibacter brevis</name>
    <dbReference type="NCBI Taxonomy" id="3081201"/>
    <lineage>
        <taxon>Bacteria</taxon>
        <taxon>Pseudomonadati</taxon>
        <taxon>Pseudomonadota</taxon>
        <taxon>Gammaproteobacteria</taxon>
        <taxon>Cellvibrionales</taxon>
        <taxon>Halieaceae</taxon>
        <taxon>Congregibacter</taxon>
    </lineage>
</organism>
<reference evidence="2 3" key="1">
    <citation type="submission" date="2023-10" db="EMBL/GenBank/DDBJ databases">
        <title>Two novel species belonging to the OM43/NOR5 clade.</title>
        <authorList>
            <person name="Park M."/>
        </authorList>
    </citation>
    <scope>NUCLEOTIDE SEQUENCE [LARGE SCALE GENOMIC DNA]</scope>
    <source>
        <strain evidence="2 3">IMCC45268</strain>
    </source>
</reference>
<dbReference type="PROSITE" id="PS51257">
    <property type="entry name" value="PROKAR_LIPOPROTEIN"/>
    <property type="match status" value="1"/>
</dbReference>
<keyword evidence="1" id="KW-0812">Transmembrane</keyword>
<dbReference type="RefSeq" id="WP_407328894.1">
    <property type="nucleotide sequence ID" value="NZ_CP136865.1"/>
</dbReference>
<protein>
    <submittedName>
        <fullName evidence="2">TAXI family TRAP transporter solute-binding subunit</fullName>
    </submittedName>
</protein>
<feature type="transmembrane region" description="Helical" evidence="1">
    <location>
        <begin position="313"/>
        <end position="331"/>
    </location>
</feature>
<dbReference type="SUPFAM" id="SSF53850">
    <property type="entry name" value="Periplasmic binding protein-like II"/>
    <property type="match status" value="1"/>
</dbReference>
<evidence type="ECO:0000313" key="2">
    <source>
        <dbReference type="EMBL" id="WOJ97839.1"/>
    </source>
</evidence>
<dbReference type="InterPro" id="IPR011852">
    <property type="entry name" value="TRAP_TAXI"/>
</dbReference>
<dbReference type="Proteomes" id="UP001626549">
    <property type="component" value="Chromosome"/>
</dbReference>
<dbReference type="EMBL" id="CP136865">
    <property type="protein sequence ID" value="WOJ97839.1"/>
    <property type="molecule type" value="Genomic_DNA"/>
</dbReference>
<gene>
    <name evidence="2" type="ORF">R0137_04500</name>
</gene>
<proteinExistence type="predicted"/>
<sequence>MNKRVGVWGAVALFLGCGLFPPAWSATALRLHPPDNQQLNFSALSAIVYEETGIRLEPDPSFADGDDPVDSLLDGSAELAIVENTRAFEPGLRSILPLYQSVVHIAVRKGLSIADFAGSERSLKLQIYHNSHTARMVLDLLFERASELPDRYELWQPGNPGNPDLLFYVGPINPHNTTWFPEGFTLVPLSRFDAAGAEFYIDGISFLVPQLRSTRIPALTYSLPGNEVGIDALAVDMLLVANKSTDQSAIYELTRVLMEQKPRFAAVEPTLFRWMGADFNARDLTFPLHRGARQYFDRDEPGFLERYAESLNFLVYLVVLMFTGAVAFGRWRARRRKDRIDGFYVRVRNLRRAAGFDDPKRLLSELEKIEDEAFTGLINERLAADDSFRIFTELAEGLRGELQSHIADDHATEPNQSVP</sequence>